<dbReference type="Proteomes" id="UP000324065">
    <property type="component" value="Unassembled WGS sequence"/>
</dbReference>
<feature type="binding site" evidence="10">
    <location>
        <position position="245"/>
    </location>
    <ligand>
        <name>Mg(2+)</name>
        <dbReference type="ChEBI" id="CHEBI:18420"/>
    </ligand>
</feature>
<dbReference type="Pfam" id="PF08502">
    <property type="entry name" value="LeuA_dimer"/>
    <property type="match status" value="1"/>
</dbReference>
<dbReference type="InterPro" id="IPR036230">
    <property type="entry name" value="LeuA_allosteric_dom_sf"/>
</dbReference>
<comment type="function">
    <text evidence="10">Catalyzes the condensation of the acetyl group of acetyl-CoA with 3-methyl-2-oxobutanoate (2-ketoisovalerate) to form 3-carboxy-3-hydroxy-4-methylpentanoate (2-isopropylmalate).</text>
</comment>
<keyword evidence="10" id="KW-0963">Cytoplasm</keyword>
<dbReference type="InterPro" id="IPR013709">
    <property type="entry name" value="2-isopropylmalate_synth_dimer"/>
</dbReference>
<keyword evidence="13" id="KW-0012">Acyltransferase</keyword>
<dbReference type="InterPro" id="IPR002034">
    <property type="entry name" value="AIPM/Hcit_synth_CS"/>
</dbReference>
<name>A0A5M6IB03_9PROT</name>
<dbReference type="SUPFAM" id="SSF51569">
    <property type="entry name" value="Aldolase"/>
    <property type="match status" value="1"/>
</dbReference>
<dbReference type="NCBIfam" id="TIGR00970">
    <property type="entry name" value="leuA_yeast"/>
    <property type="match status" value="1"/>
</dbReference>
<evidence type="ECO:0000259" key="12">
    <source>
        <dbReference type="PROSITE" id="PS50991"/>
    </source>
</evidence>
<gene>
    <name evidence="10 13" type="primary">leuA</name>
    <name evidence="13" type="ORF">F1188_14460</name>
</gene>
<dbReference type="PANTHER" id="PTHR46911">
    <property type="match status" value="1"/>
</dbReference>
<feature type="binding site" evidence="10">
    <location>
        <position position="243"/>
    </location>
    <ligand>
        <name>Mg(2+)</name>
        <dbReference type="ChEBI" id="CHEBI:18420"/>
    </ligand>
</feature>
<evidence type="ECO:0000256" key="11">
    <source>
        <dbReference type="SAM" id="MobiDB-lite"/>
    </source>
</evidence>
<feature type="domain" description="Pyruvate carboxyltransferase" evidence="12">
    <location>
        <begin position="31"/>
        <end position="304"/>
    </location>
</feature>
<organism evidence="13 14">
    <name type="scientific">Roseospira marina</name>
    <dbReference type="NCBI Taxonomy" id="140057"/>
    <lineage>
        <taxon>Bacteria</taxon>
        <taxon>Pseudomonadati</taxon>
        <taxon>Pseudomonadota</taxon>
        <taxon>Alphaproteobacteria</taxon>
        <taxon>Rhodospirillales</taxon>
        <taxon>Rhodospirillaceae</taxon>
        <taxon>Roseospira</taxon>
    </lineage>
</organism>
<dbReference type="Gene3D" id="3.20.20.70">
    <property type="entry name" value="Aldolase class I"/>
    <property type="match status" value="1"/>
</dbReference>
<feature type="region of interest" description="Regulatory domain" evidence="10">
    <location>
        <begin position="438"/>
        <end position="585"/>
    </location>
</feature>
<evidence type="ECO:0000256" key="5">
    <source>
        <dbReference type="ARBA" id="ARBA00022430"/>
    </source>
</evidence>
<dbReference type="UniPathway" id="UPA00048">
    <property type="reaction ID" value="UER00070"/>
</dbReference>
<dbReference type="SUPFAM" id="SSF89000">
    <property type="entry name" value="post-HMGL domain-like"/>
    <property type="match status" value="1"/>
</dbReference>
<keyword evidence="7 10" id="KW-0808">Transferase</keyword>
<dbReference type="InterPro" id="IPR000891">
    <property type="entry name" value="PYR_CT"/>
</dbReference>
<dbReference type="InterPro" id="IPR054692">
    <property type="entry name" value="LeuA-like_post-cat"/>
</dbReference>
<dbReference type="SMART" id="SM00917">
    <property type="entry name" value="LeuA_dimer"/>
    <property type="match status" value="1"/>
</dbReference>
<comment type="similarity">
    <text evidence="3 10">Belongs to the alpha-IPM synthase/homocitrate synthase family. LeuA type 2 subfamily.</text>
</comment>
<dbReference type="NCBIfam" id="NF002991">
    <property type="entry name" value="PRK03739.1"/>
    <property type="match status" value="1"/>
</dbReference>
<keyword evidence="10" id="KW-0460">Magnesium</keyword>
<evidence type="ECO:0000256" key="3">
    <source>
        <dbReference type="ARBA" id="ARBA00009767"/>
    </source>
</evidence>
<dbReference type="InterPro" id="IPR005668">
    <property type="entry name" value="IPM_Synthase"/>
</dbReference>
<dbReference type="InterPro" id="IPR039371">
    <property type="entry name" value="LeuA_N_DRE-TIM"/>
</dbReference>
<dbReference type="Gene3D" id="3.30.160.270">
    <property type="match status" value="1"/>
</dbReference>
<dbReference type="GO" id="GO:0005737">
    <property type="term" value="C:cytoplasm"/>
    <property type="evidence" value="ECO:0007669"/>
    <property type="project" value="UniProtKB-SubCell"/>
</dbReference>
<accession>A0A5M6IB03</accession>
<dbReference type="EMBL" id="VWPJ01000014">
    <property type="protein sequence ID" value="KAA5604808.1"/>
    <property type="molecule type" value="Genomic_DNA"/>
</dbReference>
<proteinExistence type="inferred from homology"/>
<dbReference type="InterPro" id="IPR013785">
    <property type="entry name" value="Aldolase_TIM"/>
</dbReference>
<comment type="cofactor">
    <cofactor evidence="10">
        <name>Mg(2+)</name>
        <dbReference type="ChEBI" id="CHEBI:18420"/>
    </cofactor>
</comment>
<evidence type="ECO:0000256" key="7">
    <source>
        <dbReference type="ARBA" id="ARBA00022679"/>
    </source>
</evidence>
<dbReference type="CDD" id="cd07942">
    <property type="entry name" value="DRE_TIM_LeuA"/>
    <property type="match status" value="1"/>
</dbReference>
<dbReference type="EC" id="2.3.3.13" evidence="4 10"/>
<dbReference type="GO" id="GO:0009098">
    <property type="term" value="P:L-leucine biosynthetic process"/>
    <property type="evidence" value="ECO:0007669"/>
    <property type="project" value="UniProtKB-UniRule"/>
</dbReference>
<comment type="catalytic activity">
    <reaction evidence="1 10">
        <text>3-methyl-2-oxobutanoate + acetyl-CoA + H2O = (2S)-2-isopropylmalate + CoA + H(+)</text>
        <dbReference type="Rhea" id="RHEA:21524"/>
        <dbReference type="ChEBI" id="CHEBI:1178"/>
        <dbReference type="ChEBI" id="CHEBI:11851"/>
        <dbReference type="ChEBI" id="CHEBI:15377"/>
        <dbReference type="ChEBI" id="CHEBI:15378"/>
        <dbReference type="ChEBI" id="CHEBI:57287"/>
        <dbReference type="ChEBI" id="CHEBI:57288"/>
        <dbReference type="EC" id="2.3.3.13"/>
    </reaction>
</comment>
<keyword evidence="5 10" id="KW-0432">Leucine biosynthesis</keyword>
<dbReference type="GO" id="GO:0003985">
    <property type="term" value="F:acetyl-CoA C-acetyltransferase activity"/>
    <property type="evidence" value="ECO:0007669"/>
    <property type="project" value="UniProtKB-UniRule"/>
</dbReference>
<sequence length="585" mass="64301">MRVDPTVKYKPFQPIDLPDRRWPSASITEAPIWASVDLRDGNQALVEPMGIERKARMYKALVAMGFKEIEVGFPAASQTDFDFARYLIEHDMVPEDVTLQVLVQAREPLIRRTFEALKGCKRAIVHVYNSTSTLQRRVVFGMDRPGIIDIARQGAELIHTLADETDTEIVYQYSPESFTGTELDFAVEIVEAVMDVYQPTPEKRLIVNLPSTVEMATPNVYADQIEWFCRNVKNRDSLIISVHPHNDRGTGVAATELALMAGADRVEGTLFGNGERTGNVDVVTLAMNMFTQGIHPGLDCSNMPELVTMAEYCTRLPIHPRHPYAGELVFTAFSGSHQDAINKGLRALRQSNSGVWEVPYLPIDPTDVGRSYEAVIRINSQSGKGGVAHILERDHALQMPRPLQVEFSGVVQHITDESEGEVTAKQLWDIFQGEYLAQNPGDLALKEYRTVPDTHASDVRVLDATLVVNGEECRVSGRGNGPLDAFVDGLRNHLGMGLEVVNYSEHALGVGASAQAYAYVEMKAEGHAPMFGVGRHANIVQASLNAILSAVNRVRRLNAAGSTGGDRSTQKVKEDAQSAPTAAAE</sequence>
<dbReference type="Pfam" id="PF00682">
    <property type="entry name" value="HMGL-like"/>
    <property type="match status" value="1"/>
</dbReference>
<evidence type="ECO:0000256" key="1">
    <source>
        <dbReference type="ARBA" id="ARBA00000064"/>
    </source>
</evidence>
<evidence type="ECO:0000256" key="9">
    <source>
        <dbReference type="ARBA" id="ARBA00023304"/>
    </source>
</evidence>
<evidence type="ECO:0000256" key="8">
    <source>
        <dbReference type="ARBA" id="ARBA00022723"/>
    </source>
</evidence>
<dbReference type="GO" id="GO:0003852">
    <property type="term" value="F:2-isopropylmalate synthase activity"/>
    <property type="evidence" value="ECO:0007669"/>
    <property type="project" value="UniProtKB-UniRule"/>
</dbReference>
<keyword evidence="14" id="KW-1185">Reference proteome</keyword>
<comment type="subunit">
    <text evidence="10">Homodimer.</text>
</comment>
<feature type="binding site" evidence="10">
    <location>
        <position position="40"/>
    </location>
    <ligand>
        <name>Mg(2+)</name>
        <dbReference type="ChEBI" id="CHEBI:18420"/>
    </ligand>
</feature>
<evidence type="ECO:0000256" key="6">
    <source>
        <dbReference type="ARBA" id="ARBA00022605"/>
    </source>
</evidence>
<feature type="region of interest" description="Disordered" evidence="11">
    <location>
        <begin position="560"/>
        <end position="585"/>
    </location>
</feature>
<dbReference type="HAMAP" id="MF_00572">
    <property type="entry name" value="LeuA_type2"/>
    <property type="match status" value="1"/>
</dbReference>
<keyword evidence="9 10" id="KW-0100">Branched-chain amino acid biosynthesis</keyword>
<evidence type="ECO:0000256" key="10">
    <source>
        <dbReference type="HAMAP-Rule" id="MF_00572"/>
    </source>
</evidence>
<evidence type="ECO:0000313" key="14">
    <source>
        <dbReference type="Proteomes" id="UP000324065"/>
    </source>
</evidence>
<dbReference type="Pfam" id="PF22615">
    <property type="entry name" value="IPMS_D2"/>
    <property type="match status" value="1"/>
</dbReference>
<dbReference type="SUPFAM" id="SSF110921">
    <property type="entry name" value="2-isopropylmalate synthase LeuA, allosteric (dimerisation) domain"/>
    <property type="match status" value="1"/>
</dbReference>
<evidence type="ECO:0000256" key="4">
    <source>
        <dbReference type="ARBA" id="ARBA00012973"/>
    </source>
</evidence>
<evidence type="ECO:0000256" key="2">
    <source>
        <dbReference type="ARBA" id="ARBA00004689"/>
    </source>
</evidence>
<keyword evidence="6 10" id="KW-0028">Amino-acid biosynthesis</keyword>
<protein>
    <recommendedName>
        <fullName evidence="4 10">2-isopropylmalate synthase</fullName>
        <ecNumber evidence="4 10">2.3.3.13</ecNumber>
    </recommendedName>
    <alternativeName>
        <fullName evidence="10">Alpha-IPM synthase</fullName>
    </alternativeName>
    <alternativeName>
        <fullName evidence="10">Alpha-isopropylmalate synthase</fullName>
    </alternativeName>
</protein>
<dbReference type="PROSITE" id="PS00815">
    <property type="entry name" value="AIPM_HOMOCIT_SYNTH_1"/>
    <property type="match status" value="1"/>
</dbReference>
<comment type="pathway">
    <text evidence="2 10">Amino-acid biosynthesis; L-leucine biosynthesis; L-leucine from 3-methyl-2-oxobutanoate: step 1/4.</text>
</comment>
<dbReference type="GO" id="GO:0000287">
    <property type="term" value="F:magnesium ion binding"/>
    <property type="evidence" value="ECO:0007669"/>
    <property type="project" value="UniProtKB-UniRule"/>
</dbReference>
<comment type="caution">
    <text evidence="13">The sequence shown here is derived from an EMBL/GenBank/DDBJ whole genome shotgun (WGS) entry which is preliminary data.</text>
</comment>
<reference evidence="13 14" key="1">
    <citation type="submission" date="2019-09" db="EMBL/GenBank/DDBJ databases">
        <title>Genome sequence of Roseospira marina, one of the more divergent members of the non-sulfur purple photosynthetic bacterial family, the Rhodospirillaceae.</title>
        <authorList>
            <person name="Meyer T."/>
            <person name="Kyndt J."/>
        </authorList>
    </citation>
    <scope>NUCLEOTIDE SEQUENCE [LARGE SCALE GENOMIC DNA]</scope>
    <source>
        <strain evidence="13 14">DSM 15113</strain>
    </source>
</reference>
<keyword evidence="8 10" id="KW-0479">Metal-binding</keyword>
<feature type="binding site" evidence="10">
    <location>
        <position position="279"/>
    </location>
    <ligand>
        <name>Mg(2+)</name>
        <dbReference type="ChEBI" id="CHEBI:18420"/>
    </ligand>
</feature>
<dbReference type="AlphaFoldDB" id="A0A5M6IB03"/>
<evidence type="ECO:0000313" key="13">
    <source>
        <dbReference type="EMBL" id="KAA5604808.1"/>
    </source>
</evidence>
<comment type="subcellular location">
    <subcellularLocation>
        <location evidence="10">Cytoplasm</location>
    </subcellularLocation>
</comment>
<dbReference type="OrthoDB" id="9803573at2"/>
<dbReference type="PROSITE" id="PS50991">
    <property type="entry name" value="PYR_CT"/>
    <property type="match status" value="1"/>
</dbReference>
<dbReference type="PROSITE" id="PS00816">
    <property type="entry name" value="AIPM_HOMOCIT_SYNTH_2"/>
    <property type="match status" value="1"/>
</dbReference>
<dbReference type="PANTHER" id="PTHR46911:SF1">
    <property type="entry name" value="2-ISOPROPYLMALATE SYNTHASE"/>
    <property type="match status" value="1"/>
</dbReference>